<sequence>MYTKLKNHQMKSLGLCILAVLLTLTSYAQTTAVKSFTYSGKNWDKYEGHRLSIAVLDTSIGGTHLLAEQVIKNGKFEVSGDLAYPQNAYFGMYNPNGDYVYKQEFIAEPGKLQIDLNAMDNGLVIDGGKYNVLFASLKNNLDYRAAKEAFTDYQKTLTQELYKDEAVRAKHSALQKEMYTTQYKLYTGLRTEHTDPIVRLLAIANSDPAIPYSTELDGLEKELGTAPEITYLRYRIESAKRRNAKRVDIKVGSDIVDFQGQDLAGNTVRLKDVLVKNKYTLVEFWASWCGPCRGEIPHMKVAYESFKNKGFEILSFTLDHERARWEKASKEENLPWIDIGDLKAFKSPVVMQFGIRGIPANYLVDANGKVVAMNLRQEQLDKKLAELL</sequence>
<dbReference type="PANTHER" id="PTHR42852:SF6">
    <property type="entry name" value="THIOL:DISULFIDE INTERCHANGE PROTEIN DSBE"/>
    <property type="match status" value="1"/>
</dbReference>
<keyword evidence="3" id="KW-1015">Disulfide bond</keyword>
<dbReference type="InterPro" id="IPR017937">
    <property type="entry name" value="Thioredoxin_CS"/>
</dbReference>
<dbReference type="InterPro" id="IPR000866">
    <property type="entry name" value="AhpC/TSA"/>
</dbReference>
<dbReference type="GO" id="GO:0017004">
    <property type="term" value="P:cytochrome complex assembly"/>
    <property type="evidence" value="ECO:0007669"/>
    <property type="project" value="UniProtKB-KW"/>
</dbReference>
<name>A0A1T5G303_9SPHI</name>
<dbReference type="InterPro" id="IPR036249">
    <property type="entry name" value="Thioredoxin-like_sf"/>
</dbReference>
<dbReference type="SUPFAM" id="SSF52833">
    <property type="entry name" value="Thioredoxin-like"/>
    <property type="match status" value="1"/>
</dbReference>
<evidence type="ECO:0000256" key="1">
    <source>
        <dbReference type="ARBA" id="ARBA00004196"/>
    </source>
</evidence>
<feature type="domain" description="Thioredoxin" evidence="6">
    <location>
        <begin position="249"/>
        <end position="388"/>
    </location>
</feature>
<dbReference type="InterPro" id="IPR013766">
    <property type="entry name" value="Thioredoxin_domain"/>
</dbReference>
<feature type="signal peptide" evidence="5">
    <location>
        <begin position="1"/>
        <end position="28"/>
    </location>
</feature>
<dbReference type="PROSITE" id="PS51352">
    <property type="entry name" value="THIOREDOXIN_2"/>
    <property type="match status" value="1"/>
</dbReference>
<dbReference type="Pfam" id="PF00578">
    <property type="entry name" value="AhpC-TSA"/>
    <property type="match status" value="1"/>
</dbReference>
<evidence type="ECO:0000259" key="6">
    <source>
        <dbReference type="PROSITE" id="PS51352"/>
    </source>
</evidence>
<dbReference type="GO" id="GO:0030313">
    <property type="term" value="C:cell envelope"/>
    <property type="evidence" value="ECO:0007669"/>
    <property type="project" value="UniProtKB-SubCell"/>
</dbReference>
<dbReference type="GO" id="GO:0016491">
    <property type="term" value="F:oxidoreductase activity"/>
    <property type="evidence" value="ECO:0007669"/>
    <property type="project" value="InterPro"/>
</dbReference>
<keyword evidence="2" id="KW-0201">Cytochrome c-type biogenesis</keyword>
<proteinExistence type="predicted"/>
<keyword evidence="4" id="KW-0676">Redox-active center</keyword>
<dbReference type="InterPro" id="IPR025380">
    <property type="entry name" value="DUF4369"/>
</dbReference>
<accession>A0A1T5G303</accession>
<dbReference type="EMBL" id="FUZF01000021">
    <property type="protein sequence ID" value="SKC02828.1"/>
    <property type="molecule type" value="Genomic_DNA"/>
</dbReference>
<dbReference type="AlphaFoldDB" id="A0A1T5G303"/>
<evidence type="ECO:0000313" key="7">
    <source>
        <dbReference type="EMBL" id="SKC02828.1"/>
    </source>
</evidence>
<dbReference type="GO" id="GO:0016853">
    <property type="term" value="F:isomerase activity"/>
    <property type="evidence" value="ECO:0007669"/>
    <property type="project" value="UniProtKB-KW"/>
</dbReference>
<gene>
    <name evidence="7" type="ORF">SAMN05660841_03715</name>
</gene>
<dbReference type="GO" id="GO:0016209">
    <property type="term" value="F:antioxidant activity"/>
    <property type="evidence" value="ECO:0007669"/>
    <property type="project" value="InterPro"/>
</dbReference>
<evidence type="ECO:0000256" key="2">
    <source>
        <dbReference type="ARBA" id="ARBA00022748"/>
    </source>
</evidence>
<keyword evidence="8" id="KW-1185">Reference proteome</keyword>
<evidence type="ECO:0000256" key="4">
    <source>
        <dbReference type="ARBA" id="ARBA00023284"/>
    </source>
</evidence>
<organism evidence="7 8">
    <name type="scientific">Sphingobacterium nematocida</name>
    <dbReference type="NCBI Taxonomy" id="1513896"/>
    <lineage>
        <taxon>Bacteria</taxon>
        <taxon>Pseudomonadati</taxon>
        <taxon>Bacteroidota</taxon>
        <taxon>Sphingobacteriia</taxon>
        <taxon>Sphingobacteriales</taxon>
        <taxon>Sphingobacteriaceae</taxon>
        <taxon>Sphingobacterium</taxon>
    </lineage>
</organism>
<dbReference type="InterPro" id="IPR050553">
    <property type="entry name" value="Thioredoxin_ResA/DsbE_sf"/>
</dbReference>
<evidence type="ECO:0000256" key="3">
    <source>
        <dbReference type="ARBA" id="ARBA00023157"/>
    </source>
</evidence>
<keyword evidence="5" id="KW-0732">Signal</keyword>
<evidence type="ECO:0000313" key="8">
    <source>
        <dbReference type="Proteomes" id="UP000190150"/>
    </source>
</evidence>
<dbReference type="CDD" id="cd02966">
    <property type="entry name" value="TlpA_like_family"/>
    <property type="match status" value="1"/>
</dbReference>
<dbReference type="STRING" id="1513896.SAMN05660841_03715"/>
<dbReference type="Proteomes" id="UP000190150">
    <property type="component" value="Unassembled WGS sequence"/>
</dbReference>
<dbReference type="PROSITE" id="PS00194">
    <property type="entry name" value="THIOREDOXIN_1"/>
    <property type="match status" value="1"/>
</dbReference>
<dbReference type="Gene3D" id="3.40.30.10">
    <property type="entry name" value="Glutaredoxin"/>
    <property type="match status" value="1"/>
</dbReference>
<protein>
    <submittedName>
        <fullName evidence="7">Thiol-disulfide isomerase or thioredoxin</fullName>
    </submittedName>
</protein>
<comment type="subcellular location">
    <subcellularLocation>
        <location evidence="1">Cell envelope</location>
    </subcellularLocation>
</comment>
<dbReference type="PANTHER" id="PTHR42852">
    <property type="entry name" value="THIOL:DISULFIDE INTERCHANGE PROTEIN DSBE"/>
    <property type="match status" value="1"/>
</dbReference>
<dbReference type="OrthoDB" id="9794348at2"/>
<dbReference type="Pfam" id="PF14289">
    <property type="entry name" value="DUF4369"/>
    <property type="match status" value="1"/>
</dbReference>
<feature type="chain" id="PRO_5013227937" evidence="5">
    <location>
        <begin position="29"/>
        <end position="388"/>
    </location>
</feature>
<keyword evidence="7" id="KW-0413">Isomerase</keyword>
<reference evidence="8" key="1">
    <citation type="submission" date="2017-02" db="EMBL/GenBank/DDBJ databases">
        <authorList>
            <person name="Varghese N."/>
            <person name="Submissions S."/>
        </authorList>
    </citation>
    <scope>NUCLEOTIDE SEQUENCE [LARGE SCALE GENOMIC DNA]</scope>
    <source>
        <strain evidence="8">DSM 24091</strain>
    </source>
</reference>
<evidence type="ECO:0000256" key="5">
    <source>
        <dbReference type="SAM" id="SignalP"/>
    </source>
</evidence>